<name>A0A0A0HIT0_9RHOB</name>
<feature type="compositionally biased region" description="Polar residues" evidence="3">
    <location>
        <begin position="233"/>
        <end position="245"/>
    </location>
</feature>
<accession>A0A0A0HIT0</accession>
<dbReference type="Gene3D" id="3.30.70.270">
    <property type="match status" value="1"/>
</dbReference>
<evidence type="ECO:0000256" key="1">
    <source>
        <dbReference type="ARBA" id="ARBA00012528"/>
    </source>
</evidence>
<dbReference type="AlphaFoldDB" id="A0A0A0HIT0"/>
<evidence type="ECO:0000313" key="7">
    <source>
        <dbReference type="Proteomes" id="UP000030021"/>
    </source>
</evidence>
<dbReference type="InterPro" id="IPR050469">
    <property type="entry name" value="Diguanylate_Cyclase"/>
</dbReference>
<dbReference type="PANTHER" id="PTHR45138:SF9">
    <property type="entry name" value="DIGUANYLATE CYCLASE DGCM-RELATED"/>
    <property type="match status" value="1"/>
</dbReference>
<evidence type="ECO:0000259" key="5">
    <source>
        <dbReference type="PROSITE" id="PS50887"/>
    </source>
</evidence>
<keyword evidence="4" id="KW-1133">Transmembrane helix</keyword>
<evidence type="ECO:0000313" key="6">
    <source>
        <dbReference type="EMBL" id="KGM87055.1"/>
    </source>
</evidence>
<dbReference type="RefSeq" id="WP_037269879.1">
    <property type="nucleotide sequence ID" value="NZ_KN293975.1"/>
</dbReference>
<dbReference type="EC" id="2.7.7.65" evidence="1"/>
<dbReference type="PATRIC" id="fig|1288298.3.peg.3363"/>
<comment type="caution">
    <text evidence="6">The sequence shown here is derived from an EMBL/GenBank/DDBJ whole genome shotgun (WGS) entry which is preliminary data.</text>
</comment>
<feature type="region of interest" description="Disordered" evidence="3">
    <location>
        <begin position="224"/>
        <end position="245"/>
    </location>
</feature>
<dbReference type="SUPFAM" id="SSF55073">
    <property type="entry name" value="Nucleotide cyclase"/>
    <property type="match status" value="1"/>
</dbReference>
<gene>
    <name evidence="6" type="ORF">rosmuc_03357</name>
</gene>
<dbReference type="Pfam" id="PF00990">
    <property type="entry name" value="GGDEF"/>
    <property type="match status" value="1"/>
</dbReference>
<dbReference type="EMBL" id="AONH01000016">
    <property type="protein sequence ID" value="KGM87055.1"/>
    <property type="molecule type" value="Genomic_DNA"/>
</dbReference>
<feature type="domain" description="GGDEF" evidence="5">
    <location>
        <begin position="94"/>
        <end position="226"/>
    </location>
</feature>
<dbReference type="InterPro" id="IPR043128">
    <property type="entry name" value="Rev_trsase/Diguanyl_cyclase"/>
</dbReference>
<dbReference type="PROSITE" id="PS50887">
    <property type="entry name" value="GGDEF"/>
    <property type="match status" value="1"/>
</dbReference>
<evidence type="ECO:0000256" key="3">
    <source>
        <dbReference type="SAM" id="MobiDB-lite"/>
    </source>
</evidence>
<keyword evidence="4" id="KW-0812">Transmembrane</keyword>
<dbReference type="InterPro" id="IPR029787">
    <property type="entry name" value="Nucleotide_cyclase"/>
</dbReference>
<dbReference type="PANTHER" id="PTHR45138">
    <property type="entry name" value="REGULATORY COMPONENTS OF SENSORY TRANSDUCTION SYSTEM"/>
    <property type="match status" value="1"/>
</dbReference>
<dbReference type="OrthoDB" id="9812260at2"/>
<dbReference type="GO" id="GO:0052621">
    <property type="term" value="F:diguanylate cyclase activity"/>
    <property type="evidence" value="ECO:0007669"/>
    <property type="project" value="UniProtKB-EC"/>
</dbReference>
<dbReference type="Proteomes" id="UP000030021">
    <property type="component" value="Unassembled WGS sequence"/>
</dbReference>
<dbReference type="STRING" id="215743.ROSMUCSMR3_00744"/>
<feature type="transmembrane region" description="Helical" evidence="4">
    <location>
        <begin position="12"/>
        <end position="29"/>
    </location>
</feature>
<dbReference type="eggNOG" id="COG3706">
    <property type="taxonomic scope" value="Bacteria"/>
</dbReference>
<dbReference type="CDD" id="cd01949">
    <property type="entry name" value="GGDEF"/>
    <property type="match status" value="1"/>
</dbReference>
<comment type="catalytic activity">
    <reaction evidence="2">
        <text>2 GTP = 3',3'-c-di-GMP + 2 diphosphate</text>
        <dbReference type="Rhea" id="RHEA:24898"/>
        <dbReference type="ChEBI" id="CHEBI:33019"/>
        <dbReference type="ChEBI" id="CHEBI:37565"/>
        <dbReference type="ChEBI" id="CHEBI:58805"/>
        <dbReference type="EC" id="2.7.7.65"/>
    </reaction>
</comment>
<dbReference type="FunFam" id="3.30.70.270:FF:000001">
    <property type="entry name" value="Diguanylate cyclase domain protein"/>
    <property type="match status" value="1"/>
</dbReference>
<proteinExistence type="predicted"/>
<protein>
    <recommendedName>
        <fullName evidence="1">diguanylate cyclase</fullName>
        <ecNumber evidence="1">2.7.7.65</ecNumber>
    </recommendedName>
</protein>
<dbReference type="SMART" id="SM00267">
    <property type="entry name" value="GGDEF"/>
    <property type="match status" value="1"/>
</dbReference>
<evidence type="ECO:0000256" key="2">
    <source>
        <dbReference type="ARBA" id="ARBA00034247"/>
    </source>
</evidence>
<reference evidence="6 7" key="1">
    <citation type="submission" date="2013-01" db="EMBL/GenBank/DDBJ databases">
        <authorList>
            <person name="Fiebig A."/>
            <person name="Goeker M."/>
            <person name="Klenk H.-P.P."/>
        </authorList>
    </citation>
    <scope>NUCLEOTIDE SEQUENCE [LARGE SCALE GENOMIC DNA]</scope>
    <source>
        <strain evidence="6 7">DSM 17069</strain>
    </source>
</reference>
<dbReference type="NCBIfam" id="TIGR00254">
    <property type="entry name" value="GGDEF"/>
    <property type="match status" value="1"/>
</dbReference>
<sequence>MRTEIETTGDVRRFAALVCLCVLAADALLRGLALLPGVVPTLMIAAPLAYAMGQRLRTHQRHAQALEQALHHDSLTGLRNRASLHASVPGDSLRPCVLILADIDHFKRFNDRHGHAAGDLALRHFATLLQANCRKSDLAARMGGEEFVILMPATTMANGHLAAQRLARRIRQSPVFLDTGPQTLTASFGVAALLPGDTLDAGLQRADRALYRAKAAGRDRACLHDPALDTAPTRPQSTAQIHHST</sequence>
<keyword evidence="4" id="KW-0472">Membrane</keyword>
<dbReference type="HOGENOM" id="CLU_000445_11_16_5"/>
<evidence type="ECO:0000256" key="4">
    <source>
        <dbReference type="SAM" id="Phobius"/>
    </source>
</evidence>
<organism evidence="6 7">
    <name type="scientific">Roseovarius mucosus DSM 17069</name>
    <dbReference type="NCBI Taxonomy" id="1288298"/>
    <lineage>
        <taxon>Bacteria</taxon>
        <taxon>Pseudomonadati</taxon>
        <taxon>Pseudomonadota</taxon>
        <taxon>Alphaproteobacteria</taxon>
        <taxon>Rhodobacterales</taxon>
        <taxon>Roseobacteraceae</taxon>
        <taxon>Roseovarius</taxon>
    </lineage>
</organism>
<dbReference type="InterPro" id="IPR000160">
    <property type="entry name" value="GGDEF_dom"/>
</dbReference>